<gene>
    <name evidence="2" type="ORF">S12H4_17552</name>
</gene>
<feature type="non-terminal residue" evidence="2">
    <location>
        <position position="1"/>
    </location>
</feature>
<dbReference type="InterPro" id="IPR027785">
    <property type="entry name" value="UvrD-like_helicase_C"/>
</dbReference>
<dbReference type="AlphaFoldDB" id="X1RYX7"/>
<evidence type="ECO:0000313" key="2">
    <source>
        <dbReference type="EMBL" id="GAI85863.1"/>
    </source>
</evidence>
<organism evidence="2">
    <name type="scientific">marine sediment metagenome</name>
    <dbReference type="NCBI Taxonomy" id="412755"/>
    <lineage>
        <taxon>unclassified sequences</taxon>
        <taxon>metagenomes</taxon>
        <taxon>ecological metagenomes</taxon>
    </lineage>
</organism>
<protein>
    <recommendedName>
        <fullName evidence="1">UvrD-like helicase C-terminal domain-containing protein</fullName>
    </recommendedName>
</protein>
<name>X1RYX7_9ZZZZ</name>
<evidence type="ECO:0000259" key="1">
    <source>
        <dbReference type="Pfam" id="PF13538"/>
    </source>
</evidence>
<dbReference type="Pfam" id="PF13538">
    <property type="entry name" value="UvrD_C_2"/>
    <property type="match status" value="1"/>
</dbReference>
<proteinExistence type="predicted"/>
<reference evidence="2" key="1">
    <citation type="journal article" date="2014" name="Front. Microbiol.">
        <title>High frequency of phylogenetically diverse reductive dehalogenase-homologous genes in deep subseafloor sedimentary metagenomes.</title>
        <authorList>
            <person name="Kawai M."/>
            <person name="Futagami T."/>
            <person name="Toyoda A."/>
            <person name="Takaki Y."/>
            <person name="Nishi S."/>
            <person name="Hori S."/>
            <person name="Arai W."/>
            <person name="Tsubouchi T."/>
            <person name="Morono Y."/>
            <person name="Uchiyama I."/>
            <person name="Ito T."/>
            <person name="Fujiyama A."/>
            <person name="Inagaki F."/>
            <person name="Takami H."/>
        </authorList>
    </citation>
    <scope>NUCLEOTIDE SEQUENCE</scope>
    <source>
        <strain evidence="2">Expedition CK06-06</strain>
    </source>
</reference>
<dbReference type="SUPFAM" id="SSF52540">
    <property type="entry name" value="P-loop containing nucleoside triphosphate hydrolases"/>
    <property type="match status" value="1"/>
</dbReference>
<dbReference type="InterPro" id="IPR027417">
    <property type="entry name" value="P-loop_NTPase"/>
</dbReference>
<sequence>LKEDLIEVVRQKQESGILYNATIVREKIENEDFTLPLLHCEGFNDMVRIGGEELIDTISTNYGEYGIDETIVVNRSNKRANKFNAGIRNSILWREEELVTGDLLMVVKNNYFWLKEENEFDFIANGDIIEVQKIHKYQDLYGYRFADCTVRLTDYDIEIEVKLMLDVLHEEAPALRGEKNREMFYTILEDYSDIKPKRKQYESVRNNEYFNAIQVKYAYAITCHKSQGGQWKSVFIDQGYISRERVDKEYLRWLYTALTRATEKVYLVNFPDYFFGK</sequence>
<dbReference type="EMBL" id="BARW01008594">
    <property type="protein sequence ID" value="GAI85863.1"/>
    <property type="molecule type" value="Genomic_DNA"/>
</dbReference>
<comment type="caution">
    <text evidence="2">The sequence shown here is derived from an EMBL/GenBank/DDBJ whole genome shotgun (WGS) entry which is preliminary data.</text>
</comment>
<dbReference type="CDD" id="cd18809">
    <property type="entry name" value="SF1_C_RecD"/>
    <property type="match status" value="1"/>
</dbReference>
<accession>X1RYX7</accession>
<feature type="domain" description="UvrD-like helicase C-terminal" evidence="1">
    <location>
        <begin position="217"/>
        <end position="268"/>
    </location>
</feature>
<dbReference type="Gene3D" id="3.40.50.300">
    <property type="entry name" value="P-loop containing nucleotide triphosphate hydrolases"/>
    <property type="match status" value="1"/>
</dbReference>